<evidence type="ECO:0000313" key="20">
    <source>
        <dbReference type="Proteomes" id="UP000694569"/>
    </source>
</evidence>
<evidence type="ECO:0000313" key="19">
    <source>
        <dbReference type="Ensembl" id="ENSLLEP00000007602.1"/>
    </source>
</evidence>
<evidence type="ECO:0000256" key="18">
    <source>
        <dbReference type="SAM" id="Phobius"/>
    </source>
</evidence>
<evidence type="ECO:0000256" key="7">
    <source>
        <dbReference type="ARBA" id="ARBA00022857"/>
    </source>
</evidence>
<keyword evidence="18" id="KW-0812">Transmembrane</keyword>
<organism evidence="19 20">
    <name type="scientific">Leptobrachium leishanense</name>
    <name type="common">Leishan spiny toad</name>
    <dbReference type="NCBI Taxonomy" id="445787"/>
    <lineage>
        <taxon>Eukaryota</taxon>
        <taxon>Metazoa</taxon>
        <taxon>Chordata</taxon>
        <taxon>Craniata</taxon>
        <taxon>Vertebrata</taxon>
        <taxon>Euteleostomi</taxon>
        <taxon>Amphibia</taxon>
        <taxon>Batrachia</taxon>
        <taxon>Anura</taxon>
        <taxon>Pelobatoidea</taxon>
        <taxon>Megophryidae</taxon>
        <taxon>Leptobrachium</taxon>
    </lineage>
</organism>
<dbReference type="PRINTS" id="PR00080">
    <property type="entry name" value="SDRFAMILY"/>
</dbReference>
<dbReference type="PRINTS" id="PR00081">
    <property type="entry name" value="GDHRDH"/>
</dbReference>
<dbReference type="GO" id="GO:0005783">
    <property type="term" value="C:endoplasmic reticulum"/>
    <property type="evidence" value="ECO:0007669"/>
    <property type="project" value="UniProtKB-SubCell"/>
</dbReference>
<proteinExistence type="inferred from homology"/>
<keyword evidence="5" id="KW-0732">Signal</keyword>
<dbReference type="OrthoDB" id="10253736at2759"/>
<dbReference type="PANTHER" id="PTHR24322">
    <property type="entry name" value="PKSB"/>
    <property type="match status" value="1"/>
</dbReference>
<dbReference type="GO" id="GO:0004303">
    <property type="term" value="F:estradiol 17-beta-dehydrogenase [NAD(P)+] activity"/>
    <property type="evidence" value="ECO:0007669"/>
    <property type="project" value="UniProtKB-EC"/>
</dbReference>
<dbReference type="GeneTree" id="ENSGT00940000160856"/>
<evidence type="ECO:0000256" key="16">
    <source>
        <dbReference type="ARBA" id="ARBA00048022"/>
    </source>
</evidence>
<comment type="similarity">
    <text evidence="12">Belongs to the short-chain dehydrogenases/reductases (SDR) family. 17-beta-HSD 3 subfamily.</text>
</comment>
<evidence type="ECO:0000256" key="5">
    <source>
        <dbReference type="ARBA" id="ARBA00022729"/>
    </source>
</evidence>
<evidence type="ECO:0000256" key="8">
    <source>
        <dbReference type="ARBA" id="ARBA00022955"/>
    </source>
</evidence>
<dbReference type="SUPFAM" id="SSF51735">
    <property type="entry name" value="NAD(P)-binding Rossmann-fold domains"/>
    <property type="match status" value="1"/>
</dbReference>
<comment type="subcellular location">
    <subcellularLocation>
        <location evidence="1">Endoplasmic reticulum</location>
    </subcellularLocation>
    <subcellularLocation>
        <location evidence="2">Lipid droplet</location>
    </subcellularLocation>
</comment>
<evidence type="ECO:0000256" key="13">
    <source>
        <dbReference type="ARBA" id="ARBA00039801"/>
    </source>
</evidence>
<dbReference type="EC" id="1.1.1.62" evidence="11"/>
<evidence type="ECO:0000256" key="2">
    <source>
        <dbReference type="ARBA" id="ARBA00004502"/>
    </source>
</evidence>
<keyword evidence="9" id="KW-0560">Oxidoreductase</keyword>
<dbReference type="AlphaFoldDB" id="A0A8C5P9X8"/>
<keyword evidence="4" id="KW-0551">Lipid droplet</keyword>
<dbReference type="InterPro" id="IPR036291">
    <property type="entry name" value="NAD(P)-bd_dom_sf"/>
</dbReference>
<name>A0A8C5P9X8_9ANUR</name>
<keyword evidence="10" id="KW-0443">Lipid metabolism</keyword>
<evidence type="ECO:0000256" key="11">
    <source>
        <dbReference type="ARBA" id="ARBA00024072"/>
    </source>
</evidence>
<dbReference type="Proteomes" id="UP000694569">
    <property type="component" value="Unplaced"/>
</dbReference>
<keyword evidence="6" id="KW-0256">Endoplasmic reticulum</keyword>
<evidence type="ECO:0000256" key="6">
    <source>
        <dbReference type="ARBA" id="ARBA00022824"/>
    </source>
</evidence>
<comment type="catalytic activity">
    <reaction evidence="16">
        <text>17beta-estradiol + NAD(+) = estrone + NADH + H(+)</text>
        <dbReference type="Rhea" id="RHEA:24612"/>
        <dbReference type="ChEBI" id="CHEBI:15378"/>
        <dbReference type="ChEBI" id="CHEBI:16469"/>
        <dbReference type="ChEBI" id="CHEBI:17263"/>
        <dbReference type="ChEBI" id="CHEBI:57540"/>
        <dbReference type="ChEBI" id="CHEBI:57945"/>
        <dbReference type="EC" id="1.1.1.62"/>
    </reaction>
</comment>
<evidence type="ECO:0000256" key="12">
    <source>
        <dbReference type="ARBA" id="ARBA00038261"/>
    </source>
</evidence>
<keyword evidence="18" id="KW-0472">Membrane</keyword>
<dbReference type="GO" id="GO:0005811">
    <property type="term" value="C:lipid droplet"/>
    <property type="evidence" value="ECO:0007669"/>
    <property type="project" value="UniProtKB-SubCell"/>
</dbReference>
<protein>
    <recommendedName>
        <fullName evidence="13">Estradiol 17-beta-dehydrogenase 11</fullName>
        <ecNumber evidence="11">1.1.1.62</ecNumber>
    </recommendedName>
    <alternativeName>
        <fullName evidence="14">17-beta-hydroxysteroid dehydrogenase 11</fullName>
    </alternativeName>
    <alternativeName>
        <fullName evidence="15">Dehydrogenase/reductase SDR family member 8</fullName>
    </alternativeName>
</protein>
<feature type="transmembrane region" description="Helical" evidence="18">
    <location>
        <begin position="35"/>
        <end position="55"/>
    </location>
</feature>
<evidence type="ECO:0000256" key="15">
    <source>
        <dbReference type="ARBA" id="ARBA00042911"/>
    </source>
</evidence>
<keyword evidence="18" id="KW-1133">Transmembrane helix</keyword>
<reference evidence="19" key="2">
    <citation type="submission" date="2025-09" db="UniProtKB">
        <authorList>
            <consortium name="Ensembl"/>
        </authorList>
    </citation>
    <scope>IDENTIFICATION</scope>
</reference>
<keyword evidence="8" id="KW-0752">Steroid biosynthesis</keyword>
<reference evidence="19" key="1">
    <citation type="submission" date="2025-08" db="UniProtKB">
        <authorList>
            <consortium name="Ensembl"/>
        </authorList>
    </citation>
    <scope>IDENTIFICATION</scope>
</reference>
<sequence>MNFHGTASRMGSVKVKPSINGPLSENAWGGDNMNVYVDILLLLLTIIYSYLEAFVKLFIPVKRKSVNGEIVLITGAGHGIGKITALKFAQLESVLVLWDINKSGLEQTAKECRDIGTKVYTYVVDCSKREAINAAADKVKQEVGDVNILINNAGIVFCADVLTLQDSQIEKIFEVNILAHFWTTRAFLPSMISNNHGHIVTVASSAGLVGVPYLVDYCSTKFAAVGYHKALTAELDAIQKSEIKTTCLCPVFVNTGFVQNASTRFSPNLEPEDVASKLVDGILTNKKMVLIPPVVSFTPVLEFYLPERALKALNKFSDIKFDAKVQCYDKNK</sequence>
<dbReference type="Ensembl" id="ENSLLET00000007912.1">
    <property type="protein sequence ID" value="ENSLLEP00000007602.1"/>
    <property type="gene ID" value="ENSLLEG00000004826.1"/>
</dbReference>
<comment type="catalytic activity">
    <reaction evidence="17">
        <text>17beta-estradiol + NADP(+) = estrone + NADPH + H(+)</text>
        <dbReference type="Rhea" id="RHEA:24616"/>
        <dbReference type="ChEBI" id="CHEBI:15378"/>
        <dbReference type="ChEBI" id="CHEBI:16469"/>
        <dbReference type="ChEBI" id="CHEBI:17263"/>
        <dbReference type="ChEBI" id="CHEBI:57783"/>
        <dbReference type="ChEBI" id="CHEBI:58349"/>
        <dbReference type="EC" id="1.1.1.62"/>
    </reaction>
</comment>
<keyword evidence="7" id="KW-0521">NADP</keyword>
<dbReference type="CDD" id="cd05339">
    <property type="entry name" value="17beta-HSDXI-like_SDR_c"/>
    <property type="match status" value="1"/>
</dbReference>
<evidence type="ECO:0000256" key="14">
    <source>
        <dbReference type="ARBA" id="ARBA00042233"/>
    </source>
</evidence>
<evidence type="ECO:0000256" key="17">
    <source>
        <dbReference type="ARBA" id="ARBA00048906"/>
    </source>
</evidence>
<evidence type="ECO:0000256" key="3">
    <source>
        <dbReference type="ARBA" id="ARBA00022516"/>
    </source>
</evidence>
<evidence type="ECO:0000256" key="4">
    <source>
        <dbReference type="ARBA" id="ARBA00022677"/>
    </source>
</evidence>
<keyword evidence="20" id="KW-1185">Reference proteome</keyword>
<dbReference type="GO" id="GO:0006694">
    <property type="term" value="P:steroid biosynthetic process"/>
    <property type="evidence" value="ECO:0007669"/>
    <property type="project" value="UniProtKB-KW"/>
</dbReference>
<evidence type="ECO:0000256" key="9">
    <source>
        <dbReference type="ARBA" id="ARBA00023002"/>
    </source>
</evidence>
<evidence type="ECO:0000256" key="1">
    <source>
        <dbReference type="ARBA" id="ARBA00004240"/>
    </source>
</evidence>
<dbReference type="FunFam" id="3.40.50.720:FF:000224">
    <property type="entry name" value="Hydroxysteroid 17-beta dehydrogenase 11"/>
    <property type="match status" value="1"/>
</dbReference>
<dbReference type="Gene3D" id="3.40.50.720">
    <property type="entry name" value="NAD(P)-binding Rossmann-like Domain"/>
    <property type="match status" value="1"/>
</dbReference>
<dbReference type="Pfam" id="PF00106">
    <property type="entry name" value="adh_short"/>
    <property type="match status" value="1"/>
</dbReference>
<dbReference type="InterPro" id="IPR002347">
    <property type="entry name" value="SDR_fam"/>
</dbReference>
<dbReference type="PANTHER" id="PTHR24322:SF489">
    <property type="entry name" value="ESTRADIOL 17-BETA-DEHYDROGENASE 11"/>
    <property type="match status" value="1"/>
</dbReference>
<accession>A0A8C5P9X8</accession>
<evidence type="ECO:0000256" key="10">
    <source>
        <dbReference type="ARBA" id="ARBA00023098"/>
    </source>
</evidence>
<keyword evidence="3" id="KW-0444">Lipid biosynthesis</keyword>